<evidence type="ECO:0000313" key="4">
    <source>
        <dbReference type="Proteomes" id="UP000558997"/>
    </source>
</evidence>
<evidence type="ECO:0000313" key="3">
    <source>
        <dbReference type="EMBL" id="MBB5981574.1"/>
    </source>
</evidence>
<dbReference type="EMBL" id="JACHNF010000001">
    <property type="protein sequence ID" value="MBB5981574.1"/>
    <property type="molecule type" value="Genomic_DNA"/>
</dbReference>
<dbReference type="Proteomes" id="UP000558997">
    <property type="component" value="Unassembled WGS sequence"/>
</dbReference>
<dbReference type="Gene3D" id="3.40.50.150">
    <property type="entry name" value="Vaccinia Virus protein VP39"/>
    <property type="match status" value="1"/>
</dbReference>
<accession>A0A841DR19</accession>
<comment type="caution">
    <text evidence="3">The sequence shown here is derived from an EMBL/GenBank/DDBJ whole genome shotgun (WGS) entry which is preliminary data.</text>
</comment>
<dbReference type="Pfam" id="PF13649">
    <property type="entry name" value="Methyltransf_25"/>
    <property type="match status" value="1"/>
</dbReference>
<proteinExistence type="predicted"/>
<dbReference type="GO" id="GO:0032259">
    <property type="term" value="P:methylation"/>
    <property type="evidence" value="ECO:0007669"/>
    <property type="project" value="UniProtKB-KW"/>
</dbReference>
<dbReference type="CDD" id="cd02440">
    <property type="entry name" value="AdoMet_MTases"/>
    <property type="match status" value="1"/>
</dbReference>
<evidence type="ECO:0000259" key="2">
    <source>
        <dbReference type="Pfam" id="PF13649"/>
    </source>
</evidence>
<dbReference type="RefSeq" id="WP_184838176.1">
    <property type="nucleotide sequence ID" value="NZ_BAAAVN010000024.1"/>
</dbReference>
<keyword evidence="3" id="KW-0489">Methyltransferase</keyword>
<dbReference type="GO" id="GO:0008168">
    <property type="term" value="F:methyltransferase activity"/>
    <property type="evidence" value="ECO:0007669"/>
    <property type="project" value="UniProtKB-KW"/>
</dbReference>
<evidence type="ECO:0000256" key="1">
    <source>
        <dbReference type="ARBA" id="ARBA00022679"/>
    </source>
</evidence>
<keyword evidence="1 3" id="KW-0808">Transferase</keyword>
<dbReference type="InterPro" id="IPR029063">
    <property type="entry name" value="SAM-dependent_MTases_sf"/>
</dbReference>
<dbReference type="PANTHER" id="PTHR43861">
    <property type="entry name" value="TRANS-ACONITATE 2-METHYLTRANSFERASE-RELATED"/>
    <property type="match status" value="1"/>
</dbReference>
<keyword evidence="4" id="KW-1185">Reference proteome</keyword>
<dbReference type="AlphaFoldDB" id="A0A841DR19"/>
<sequence length="240" mass="25966">MTGRPRDGAGLYDDPDFLAGYRHLRRTGQGINDELEIPAMNAVLATLPVAGARVVDLGCGEGGLAVRLAMAGAAEVLAVDASEQMLAAATPHPRVRYQRADLATFDLPSGSADLIVSSMALHYVEDFDILVSRAASWLSSGVFVFSVEHPVMTAPMVAADGVVDDYADEGRRERTWFVDRVVKYHRTIGSIVATLRRHGFQLEVLDEPLPTPEQVAAHPHLAIHRRRPPVLLVAARALST</sequence>
<dbReference type="SUPFAM" id="SSF53335">
    <property type="entry name" value="S-adenosyl-L-methionine-dependent methyltransferases"/>
    <property type="match status" value="1"/>
</dbReference>
<organism evidence="3 4">
    <name type="scientific">Kribbella solani</name>
    <dbReference type="NCBI Taxonomy" id="236067"/>
    <lineage>
        <taxon>Bacteria</taxon>
        <taxon>Bacillati</taxon>
        <taxon>Actinomycetota</taxon>
        <taxon>Actinomycetes</taxon>
        <taxon>Propionibacteriales</taxon>
        <taxon>Kribbellaceae</taxon>
        <taxon>Kribbella</taxon>
    </lineage>
</organism>
<name>A0A841DR19_9ACTN</name>
<gene>
    <name evidence="3" type="ORF">HDA44_004915</name>
</gene>
<reference evidence="3 4" key="1">
    <citation type="submission" date="2020-08" db="EMBL/GenBank/DDBJ databases">
        <title>Sequencing the genomes of 1000 actinobacteria strains.</title>
        <authorList>
            <person name="Klenk H.-P."/>
        </authorList>
    </citation>
    <scope>NUCLEOTIDE SEQUENCE [LARGE SCALE GENOMIC DNA]</scope>
    <source>
        <strain evidence="3 4">DSM 17294</strain>
    </source>
</reference>
<dbReference type="InterPro" id="IPR041698">
    <property type="entry name" value="Methyltransf_25"/>
</dbReference>
<feature type="domain" description="Methyltransferase" evidence="2">
    <location>
        <begin position="54"/>
        <end position="140"/>
    </location>
</feature>
<protein>
    <submittedName>
        <fullName evidence="3">Putative TPR repeat methyltransferase</fullName>
    </submittedName>
</protein>